<dbReference type="AlphaFoldDB" id="A0AAE1DPJ6"/>
<evidence type="ECO:0000313" key="1">
    <source>
        <dbReference type="EMBL" id="KAK3778396.1"/>
    </source>
</evidence>
<proteinExistence type="predicted"/>
<dbReference type="EMBL" id="JAWDGP010002960">
    <property type="protein sequence ID" value="KAK3778396.1"/>
    <property type="molecule type" value="Genomic_DNA"/>
</dbReference>
<comment type="caution">
    <text evidence="1">The sequence shown here is derived from an EMBL/GenBank/DDBJ whole genome shotgun (WGS) entry which is preliminary data.</text>
</comment>
<reference evidence="1" key="1">
    <citation type="journal article" date="2023" name="G3 (Bethesda)">
        <title>A reference genome for the long-term kleptoplast-retaining sea slug Elysia crispata morphotype clarki.</title>
        <authorList>
            <person name="Eastman K.E."/>
            <person name="Pendleton A.L."/>
            <person name="Shaikh M.A."/>
            <person name="Suttiyut T."/>
            <person name="Ogas R."/>
            <person name="Tomko P."/>
            <person name="Gavelis G."/>
            <person name="Widhalm J.R."/>
            <person name="Wisecaver J.H."/>
        </authorList>
    </citation>
    <scope>NUCLEOTIDE SEQUENCE</scope>
    <source>
        <strain evidence="1">ECLA1</strain>
    </source>
</reference>
<sequence length="229" mass="25955">MSWVSQLSQVWNAEPMRKVNGVSKWGGVRDLRYRVETSRAPSSCAVQFGAALAPSQVASDVTEVIFTGSLFTSGLTESPEKFNAAQTDLIIFNPSCTSLLLLRRTTPLTRRKRFWRKSLASKGLYQALSSTAAIPGNPLSFSRANERHHHHLLYLSTTNVRHHVIALSSSRLQERQIISDWSITRKRLWELMRPRIFWRGMLLVHNRPPGNVCALIGGLRMRCGTYRTH</sequence>
<gene>
    <name evidence="1" type="ORF">RRG08_049241</name>
</gene>
<organism evidence="1 2">
    <name type="scientific">Elysia crispata</name>
    <name type="common">lettuce slug</name>
    <dbReference type="NCBI Taxonomy" id="231223"/>
    <lineage>
        <taxon>Eukaryota</taxon>
        <taxon>Metazoa</taxon>
        <taxon>Spiralia</taxon>
        <taxon>Lophotrochozoa</taxon>
        <taxon>Mollusca</taxon>
        <taxon>Gastropoda</taxon>
        <taxon>Heterobranchia</taxon>
        <taxon>Euthyneura</taxon>
        <taxon>Panpulmonata</taxon>
        <taxon>Sacoglossa</taxon>
        <taxon>Placobranchoidea</taxon>
        <taxon>Plakobranchidae</taxon>
        <taxon>Elysia</taxon>
    </lineage>
</organism>
<keyword evidence="2" id="KW-1185">Reference proteome</keyword>
<protein>
    <submittedName>
        <fullName evidence="1">Uncharacterized protein</fullName>
    </submittedName>
</protein>
<dbReference type="Proteomes" id="UP001283361">
    <property type="component" value="Unassembled WGS sequence"/>
</dbReference>
<accession>A0AAE1DPJ6</accession>
<name>A0AAE1DPJ6_9GAST</name>
<evidence type="ECO:0000313" key="2">
    <source>
        <dbReference type="Proteomes" id="UP001283361"/>
    </source>
</evidence>